<reference evidence="1" key="1">
    <citation type="journal article" date="2018" name="Genome Biol. Evol.">
        <title>Genomics and development of Lentinus tigrinus, a white-rot wood-decaying mushroom with dimorphic fruiting bodies.</title>
        <authorList>
            <person name="Wu B."/>
            <person name="Xu Z."/>
            <person name="Knudson A."/>
            <person name="Carlson A."/>
            <person name="Chen N."/>
            <person name="Kovaka S."/>
            <person name="LaButti K."/>
            <person name="Lipzen A."/>
            <person name="Pennachio C."/>
            <person name="Riley R."/>
            <person name="Schakwitz W."/>
            <person name="Umezawa K."/>
            <person name="Ohm R.A."/>
            <person name="Grigoriev I.V."/>
            <person name="Nagy L.G."/>
            <person name="Gibbons J."/>
            <person name="Hibbett D."/>
        </authorList>
    </citation>
    <scope>NUCLEOTIDE SEQUENCE [LARGE SCALE GENOMIC DNA]</scope>
    <source>
        <strain evidence="1">ALCF2SS1-6</strain>
    </source>
</reference>
<evidence type="ECO:0000313" key="1">
    <source>
        <dbReference type="EMBL" id="RPD62582.1"/>
    </source>
</evidence>
<organism evidence="1 2">
    <name type="scientific">Lentinus tigrinus ALCF2SS1-6</name>
    <dbReference type="NCBI Taxonomy" id="1328759"/>
    <lineage>
        <taxon>Eukaryota</taxon>
        <taxon>Fungi</taxon>
        <taxon>Dikarya</taxon>
        <taxon>Basidiomycota</taxon>
        <taxon>Agaricomycotina</taxon>
        <taxon>Agaricomycetes</taxon>
        <taxon>Polyporales</taxon>
        <taxon>Polyporaceae</taxon>
        <taxon>Lentinus</taxon>
    </lineage>
</organism>
<name>A0A5C2SFP5_9APHY</name>
<evidence type="ECO:0000313" key="2">
    <source>
        <dbReference type="Proteomes" id="UP000313359"/>
    </source>
</evidence>
<dbReference type="EMBL" id="ML122258">
    <property type="protein sequence ID" value="RPD62582.1"/>
    <property type="molecule type" value="Genomic_DNA"/>
</dbReference>
<protein>
    <submittedName>
        <fullName evidence="1">Uncharacterized protein</fullName>
    </submittedName>
</protein>
<dbReference type="OrthoDB" id="10511601at2759"/>
<dbReference type="Proteomes" id="UP000313359">
    <property type="component" value="Unassembled WGS sequence"/>
</dbReference>
<gene>
    <name evidence="1" type="ORF">L227DRAFT_430440</name>
</gene>
<proteinExistence type="predicted"/>
<accession>A0A5C2SFP5</accession>
<dbReference type="AlphaFoldDB" id="A0A5C2SFP5"/>
<sequence>MHVDQVICQSRVLPRVAGVGSRIYAPFALRRSRLSQVPGAQRWPIRSCLRPEYAVGIEHVGGSKCSTIYPTFRTTHSSPVIIPFSSRAVQVAAPTPAVCTDSSSYRRRPLQPPRTGVQRRLFNASGHPQRAMTKHYPSRGTSCFAMGSGTL</sequence>
<keyword evidence="2" id="KW-1185">Reference proteome</keyword>